<dbReference type="EMBL" id="CP119317">
    <property type="protein sequence ID" value="WEK54462.1"/>
    <property type="molecule type" value="Genomic_DNA"/>
</dbReference>
<gene>
    <name evidence="4" type="ORF">P0Y55_18320</name>
</gene>
<evidence type="ECO:0000313" key="4">
    <source>
        <dbReference type="EMBL" id="WEK54462.1"/>
    </source>
</evidence>
<dbReference type="InterPro" id="IPR036388">
    <property type="entry name" value="WH-like_DNA-bd_sf"/>
</dbReference>
<dbReference type="Pfam" id="PF08223">
    <property type="entry name" value="PaaX_C"/>
    <property type="match status" value="1"/>
</dbReference>
<reference evidence="4" key="1">
    <citation type="submission" date="2023-03" db="EMBL/GenBank/DDBJ databases">
        <title>Andean soil-derived lignocellulolytic bacterial consortium as a source of novel taxa and putative plastic-active enzymes.</title>
        <authorList>
            <person name="Diaz-Garcia L."/>
            <person name="Chuvochina M."/>
            <person name="Feuerriegel G."/>
            <person name="Bunk B."/>
            <person name="Sproer C."/>
            <person name="Streit W.R."/>
            <person name="Rodriguez L.M."/>
            <person name="Overmann J."/>
            <person name="Jimenez D.J."/>
        </authorList>
    </citation>
    <scope>NUCLEOTIDE SEQUENCE</scope>
    <source>
        <strain evidence="4">MAG 2441</strain>
    </source>
</reference>
<evidence type="ECO:0000259" key="2">
    <source>
        <dbReference type="Pfam" id="PF08223"/>
    </source>
</evidence>
<sequence length="264" mass="31195">MISFEKQILFLLTRVPSISIQQFIEIYTARGYTQQSIRNAVSRLKKLGYIEAKERSRYSITDHGQRTLSAVANKGYYHYSNQWDGEWQLVTFEIPDVDRAKRYQLRNQLTNLGFAPLHKNTYISPWNYVDEVNRLAEQLELQSHVTQMKGQLQHFEMTRERAASMWNLDEVRSSQDEVWVWFENEYFPTINRLKEQKDALQIFIKYLELGERMGGLAILDPMLPEPFLPIGWRGSELMSSLYEQFASLHHDVPEDAFYYAFMKG</sequence>
<accession>A0AA95EYR9</accession>
<organism evidence="4 5">
    <name type="scientific">Candidatus Cohnella colombiensis</name>
    <dbReference type="NCBI Taxonomy" id="3121368"/>
    <lineage>
        <taxon>Bacteria</taxon>
        <taxon>Bacillati</taxon>
        <taxon>Bacillota</taxon>
        <taxon>Bacilli</taxon>
        <taxon>Bacillales</taxon>
        <taxon>Paenibacillaceae</taxon>
        <taxon>Cohnella</taxon>
    </lineage>
</organism>
<evidence type="ECO:0000259" key="1">
    <source>
        <dbReference type="Pfam" id="PF07848"/>
    </source>
</evidence>
<feature type="domain" description="Transcriptional repressor PaaX-like C-terminal" evidence="2">
    <location>
        <begin position="166"/>
        <end position="244"/>
    </location>
</feature>
<dbReference type="PIRSF" id="PIRSF020623">
    <property type="entry name" value="PaaX"/>
    <property type="match status" value="1"/>
</dbReference>
<dbReference type="GO" id="GO:0006351">
    <property type="term" value="P:DNA-templated transcription"/>
    <property type="evidence" value="ECO:0007669"/>
    <property type="project" value="InterPro"/>
</dbReference>
<dbReference type="InterPro" id="IPR011965">
    <property type="entry name" value="PaaX_trns_reg"/>
</dbReference>
<feature type="domain" description="Transcriptional repressor PaaX-like central Cas2-like" evidence="3">
    <location>
        <begin position="81"/>
        <end position="160"/>
    </location>
</feature>
<dbReference type="InterPro" id="IPR012906">
    <property type="entry name" value="PaaX-like_N"/>
</dbReference>
<evidence type="ECO:0000259" key="3">
    <source>
        <dbReference type="Pfam" id="PF20803"/>
    </source>
</evidence>
<dbReference type="InterPro" id="IPR013225">
    <property type="entry name" value="PaaX_C"/>
</dbReference>
<dbReference type="AlphaFoldDB" id="A0AA95EYR9"/>
<dbReference type="PANTHER" id="PTHR30319">
    <property type="entry name" value="PHENYLACETIC ACID REGULATOR-RELATED TRANSCRIPTIONAL REPRESSOR"/>
    <property type="match status" value="1"/>
</dbReference>
<dbReference type="SUPFAM" id="SSF46785">
    <property type="entry name" value="Winged helix' DNA-binding domain"/>
    <property type="match status" value="1"/>
</dbReference>
<proteinExistence type="predicted"/>
<protein>
    <submittedName>
        <fullName evidence="4">PaaX family transcriptional regulator C-terminal domain-containing protein</fullName>
    </submittedName>
</protein>
<dbReference type="Gene3D" id="1.10.10.10">
    <property type="entry name" value="Winged helix-like DNA-binding domain superfamily/Winged helix DNA-binding domain"/>
    <property type="match status" value="1"/>
</dbReference>
<name>A0AA95EYR9_9BACL</name>
<dbReference type="InterPro" id="IPR036390">
    <property type="entry name" value="WH_DNA-bd_sf"/>
</dbReference>
<dbReference type="Pfam" id="PF20803">
    <property type="entry name" value="PaaX_M"/>
    <property type="match status" value="1"/>
</dbReference>
<dbReference type="PANTHER" id="PTHR30319:SF1">
    <property type="entry name" value="TRANSCRIPTIONAL REPRESSOR PAAX"/>
    <property type="match status" value="1"/>
</dbReference>
<dbReference type="Pfam" id="PF07848">
    <property type="entry name" value="PaaX"/>
    <property type="match status" value="1"/>
</dbReference>
<feature type="domain" description="Transcriptional repressor PaaX-like N-terminal" evidence="1">
    <location>
        <begin position="14"/>
        <end position="64"/>
    </location>
</feature>
<keyword evidence="5" id="KW-1185">Reference proteome</keyword>
<dbReference type="InterPro" id="IPR048846">
    <property type="entry name" value="PaaX-like_central"/>
</dbReference>
<dbReference type="Gene3D" id="3.30.70.2650">
    <property type="match status" value="1"/>
</dbReference>
<evidence type="ECO:0000313" key="5">
    <source>
        <dbReference type="Proteomes" id="UP001178662"/>
    </source>
</evidence>
<dbReference type="Proteomes" id="UP001178662">
    <property type="component" value="Chromosome"/>
</dbReference>